<organism evidence="3 4">
    <name type="scientific">Peronospora matthiolae</name>
    <dbReference type="NCBI Taxonomy" id="2874970"/>
    <lineage>
        <taxon>Eukaryota</taxon>
        <taxon>Sar</taxon>
        <taxon>Stramenopiles</taxon>
        <taxon>Oomycota</taxon>
        <taxon>Peronosporomycetes</taxon>
        <taxon>Peronosporales</taxon>
        <taxon>Peronosporaceae</taxon>
        <taxon>Peronospora</taxon>
    </lineage>
</organism>
<evidence type="ECO:0000256" key="1">
    <source>
        <dbReference type="ARBA" id="ARBA00022679"/>
    </source>
</evidence>
<evidence type="ECO:0000259" key="2">
    <source>
        <dbReference type="Pfam" id="PF08354"/>
    </source>
</evidence>
<reference evidence="3" key="1">
    <citation type="submission" date="2024-01" db="EMBL/GenBank/DDBJ databases">
        <authorList>
            <person name="Webb A."/>
        </authorList>
    </citation>
    <scope>NUCLEOTIDE SEQUENCE</scope>
    <source>
        <strain evidence="3">Pm1</strain>
    </source>
</reference>
<evidence type="ECO:0000313" key="3">
    <source>
        <dbReference type="EMBL" id="CAK7906900.1"/>
    </source>
</evidence>
<proteinExistence type="predicted"/>
<dbReference type="Proteomes" id="UP001162060">
    <property type="component" value="Unassembled WGS sequence"/>
</dbReference>
<dbReference type="GO" id="GO:0004318">
    <property type="term" value="F:enoyl-[acyl-carrier-protein] reductase (NADH) activity"/>
    <property type="evidence" value="ECO:0007669"/>
    <property type="project" value="InterPro"/>
</dbReference>
<dbReference type="AlphaFoldDB" id="A0AAV1T722"/>
<comment type="caution">
    <text evidence="3">The sequence shown here is derived from an EMBL/GenBank/DDBJ whole genome shotgun (WGS) entry which is preliminary data.</text>
</comment>
<dbReference type="PANTHER" id="PTHR10982:SF21">
    <property type="entry name" value="FATTY ACID SYNTHASE SUBUNIT BETA"/>
    <property type="match status" value="1"/>
</dbReference>
<keyword evidence="1" id="KW-0808">Transferase</keyword>
<sequence length="75" mass="8269">MMPSMNVMLQWTASRVVSSLSPEDFHEPMEVTHAAICRVPNVLLVVGSGLEWETRYTGVVDGVVTVMSELGELFT</sequence>
<name>A0AAV1T722_9STRA</name>
<dbReference type="InterPro" id="IPR013785">
    <property type="entry name" value="Aldolase_TIM"/>
</dbReference>
<gene>
    <name evidence="3" type="ORF">PM001_LOCUS3426</name>
</gene>
<dbReference type="Gene3D" id="3.20.20.70">
    <property type="entry name" value="Aldolase class I"/>
    <property type="match status" value="1"/>
</dbReference>
<dbReference type="EMBL" id="CAKLBY020000031">
    <property type="protein sequence ID" value="CAK7906900.1"/>
    <property type="molecule type" value="Genomic_DNA"/>
</dbReference>
<dbReference type="Pfam" id="PF08354">
    <property type="entry name" value="Fas1-AflB-like_hel"/>
    <property type="match status" value="1"/>
</dbReference>
<protein>
    <recommendedName>
        <fullName evidence="2">Fatty acid synthase beta subunit AflB /Fas1-like central domain-containing protein</fullName>
    </recommendedName>
</protein>
<dbReference type="GO" id="GO:0016740">
    <property type="term" value="F:transferase activity"/>
    <property type="evidence" value="ECO:0007669"/>
    <property type="project" value="UniProtKB-KW"/>
</dbReference>
<dbReference type="PANTHER" id="PTHR10982">
    <property type="entry name" value="MALONYL COA-ACYL CARRIER PROTEIN TRANSACYLASE"/>
    <property type="match status" value="1"/>
</dbReference>
<dbReference type="InterPro" id="IPR013565">
    <property type="entry name" value="Fas1/AflB-like_central"/>
</dbReference>
<evidence type="ECO:0000313" key="4">
    <source>
        <dbReference type="Proteomes" id="UP001162060"/>
    </source>
</evidence>
<feature type="domain" description="Fatty acid synthase beta subunit AflB /Fas1-like central" evidence="2">
    <location>
        <begin position="7"/>
        <end position="50"/>
    </location>
</feature>
<dbReference type="InterPro" id="IPR050830">
    <property type="entry name" value="Fungal_FAS"/>
</dbReference>
<accession>A0AAV1T722</accession>